<dbReference type="SUPFAM" id="SSF53955">
    <property type="entry name" value="Lysozyme-like"/>
    <property type="match status" value="1"/>
</dbReference>
<name>A0AAE3E0Z7_9FIRM</name>
<dbReference type="EMBL" id="JAJEQM010000015">
    <property type="protein sequence ID" value="MCC2211245.1"/>
    <property type="molecule type" value="Genomic_DNA"/>
</dbReference>
<keyword evidence="3" id="KW-1185">Reference proteome</keyword>
<evidence type="ECO:0000313" key="3">
    <source>
        <dbReference type="Proteomes" id="UP001198242"/>
    </source>
</evidence>
<dbReference type="Proteomes" id="UP001198242">
    <property type="component" value="Unassembled WGS sequence"/>
</dbReference>
<sequence>MSKIFKAFLVLLAIFVAVLGILGGYQTSQKFKYPVAYADYIVKYSKANDLDPFLVMAVIKVESNFVPEAHSGVAGGLMQLTKETAEWNAKELGITTEYDYMDPETNIRFGCHYLRHLIDVYGNIDTALAAYNGGMGNVYSWLNDSRYSDDGVTLKYIPFSETRNYVVKVNSSWEHYKEMYQ</sequence>
<comment type="caution">
    <text evidence="2">The sequence shown here is derived from an EMBL/GenBank/DDBJ whole genome shotgun (WGS) entry which is preliminary data.</text>
</comment>
<gene>
    <name evidence="2" type="ORF">LKE05_10650</name>
</gene>
<dbReference type="AlphaFoldDB" id="A0AAE3E0Z7"/>
<protein>
    <submittedName>
        <fullName evidence="2">Lytic transglycosylase domain-containing protein</fullName>
    </submittedName>
</protein>
<dbReference type="InterPro" id="IPR023346">
    <property type="entry name" value="Lysozyme-like_dom_sf"/>
</dbReference>
<evidence type="ECO:0000259" key="1">
    <source>
        <dbReference type="Pfam" id="PF01464"/>
    </source>
</evidence>
<dbReference type="CDD" id="cd16896">
    <property type="entry name" value="LT_Slt70-like"/>
    <property type="match status" value="1"/>
</dbReference>
<feature type="domain" description="Transglycosylase SLT" evidence="1">
    <location>
        <begin position="40"/>
        <end position="146"/>
    </location>
</feature>
<dbReference type="InterPro" id="IPR008258">
    <property type="entry name" value="Transglycosylase_SLT_dom_1"/>
</dbReference>
<dbReference type="PANTHER" id="PTHR37423:SF2">
    <property type="entry name" value="MEMBRANE-BOUND LYTIC MUREIN TRANSGLYCOSYLASE C"/>
    <property type="match status" value="1"/>
</dbReference>
<dbReference type="Gene3D" id="1.10.530.10">
    <property type="match status" value="1"/>
</dbReference>
<reference evidence="2 3" key="1">
    <citation type="submission" date="2021-10" db="EMBL/GenBank/DDBJ databases">
        <title>Anaerobic single-cell dispensing facilitates the cultivation of human gut bacteria.</title>
        <authorList>
            <person name="Afrizal A."/>
        </authorList>
    </citation>
    <scope>NUCLEOTIDE SEQUENCE [LARGE SCALE GENOMIC DNA]</scope>
    <source>
        <strain evidence="2 3">CLA-AA-H232</strain>
    </source>
</reference>
<dbReference type="RefSeq" id="WP_308456848.1">
    <property type="nucleotide sequence ID" value="NZ_JAJEQM010000015.1"/>
</dbReference>
<dbReference type="PANTHER" id="PTHR37423">
    <property type="entry name" value="SOLUBLE LYTIC MUREIN TRANSGLYCOSYLASE-RELATED"/>
    <property type="match status" value="1"/>
</dbReference>
<accession>A0AAE3E0Z7</accession>
<organism evidence="2 3">
    <name type="scientific">Hominilimicola fabiformis</name>
    <dbReference type="NCBI Taxonomy" id="2885356"/>
    <lineage>
        <taxon>Bacteria</taxon>
        <taxon>Bacillati</taxon>
        <taxon>Bacillota</taxon>
        <taxon>Clostridia</taxon>
        <taxon>Eubacteriales</taxon>
        <taxon>Oscillospiraceae</taxon>
        <taxon>Hominilimicola</taxon>
    </lineage>
</organism>
<proteinExistence type="predicted"/>
<evidence type="ECO:0000313" key="2">
    <source>
        <dbReference type="EMBL" id="MCC2211245.1"/>
    </source>
</evidence>
<dbReference type="Pfam" id="PF01464">
    <property type="entry name" value="SLT"/>
    <property type="match status" value="1"/>
</dbReference>